<evidence type="ECO:0000256" key="2">
    <source>
        <dbReference type="ARBA" id="ARBA00009233"/>
    </source>
</evidence>
<evidence type="ECO:0000256" key="16">
    <source>
        <dbReference type="PIRSR" id="PIRSR000094-3"/>
    </source>
</evidence>
<reference evidence="17 18" key="1">
    <citation type="submission" date="2017-01" db="EMBL/GenBank/DDBJ databases">
        <authorList>
            <person name="Mah S.A."/>
            <person name="Swanson W.J."/>
            <person name="Moy G.W."/>
            <person name="Vacquier V.D."/>
        </authorList>
    </citation>
    <scope>NUCLEOTIDE SEQUENCE [LARGE SCALE GENOMIC DNA]</scope>
    <source>
        <strain evidence="17 18">CPCC 203464</strain>
    </source>
</reference>
<organism evidence="17 18">
    <name type="scientific">Williamsia sterculiae</name>
    <dbReference type="NCBI Taxonomy" id="1344003"/>
    <lineage>
        <taxon>Bacteria</taxon>
        <taxon>Bacillati</taxon>
        <taxon>Actinomycetota</taxon>
        <taxon>Actinomycetes</taxon>
        <taxon>Mycobacteriales</taxon>
        <taxon>Nocardiaceae</taxon>
        <taxon>Williamsia</taxon>
    </lineage>
</organism>
<gene>
    <name evidence="17" type="ORF">SAMN05445060_1415</name>
</gene>
<dbReference type="PANTHER" id="PTHR43159">
    <property type="entry name" value="ENOYL-[ACYL-CARRIER-PROTEIN] REDUCTASE"/>
    <property type="match status" value="1"/>
</dbReference>
<name>A0A1N7EL69_9NOCA</name>
<evidence type="ECO:0000313" key="17">
    <source>
        <dbReference type="EMBL" id="SIR88685.1"/>
    </source>
</evidence>
<dbReference type="PIRSF" id="PIRSF000094">
    <property type="entry name" value="Enoyl-ACP_rdct"/>
    <property type="match status" value="1"/>
</dbReference>
<feature type="binding site" evidence="16">
    <location>
        <position position="14"/>
    </location>
    <ligand>
        <name>NAD(+)</name>
        <dbReference type="ChEBI" id="CHEBI:57540"/>
    </ligand>
</feature>
<sequence>MSGLLDGKTILVTGIITDASIAFHAAAMAQEQGATVIITGIPERLRLIDRIARRLPQEVPPAIGLDITSEDDLAALADKIRELAPQGIDGVLHSIAFAPRTLMGPDAETFLNGPGPDAAKAFEISAWSYASLARAALPALNEGGSIVGMDFDPRTALPFYNWMGVAKAALESVNRYVAREVGEAKRIRSNLVAAGPIKTLAAKAIAGTATDDAAKLNQLNEYWDGASPIGWNVDDPTPVAKSICALLSDWLPATTGSIVYVDGGASHNTWFPEGGFGQSASA</sequence>
<keyword evidence="8 14" id="KW-0520">NAD</keyword>
<comment type="subunit">
    <text evidence="11">Homodimer. Homotetramer.</text>
</comment>
<dbReference type="AlphaFoldDB" id="A0A1N7EL69"/>
<dbReference type="SUPFAM" id="SSF51735">
    <property type="entry name" value="NAD(P)-binding Rossmann-fold domains"/>
    <property type="match status" value="1"/>
</dbReference>
<keyword evidence="9" id="KW-0443">Lipid metabolism</keyword>
<dbReference type="STRING" id="1344003.SAMN05445060_1415"/>
<evidence type="ECO:0000256" key="8">
    <source>
        <dbReference type="ARBA" id="ARBA00023027"/>
    </source>
</evidence>
<dbReference type="PANTHER" id="PTHR43159:SF2">
    <property type="entry name" value="ENOYL-[ACYL-CARRIER-PROTEIN] REDUCTASE [NADH], CHLOROPLASTIC"/>
    <property type="match status" value="1"/>
</dbReference>
<protein>
    <recommendedName>
        <fullName evidence="4 14">Enoyl-[acyl-carrier-protein] reductase [NADH]</fullName>
        <ecNumber evidence="3 14">1.3.1.9</ecNumber>
    </recommendedName>
</protein>
<feature type="binding site" evidence="16">
    <location>
        <position position="167"/>
    </location>
    <ligand>
        <name>NAD(+)</name>
        <dbReference type="ChEBI" id="CHEBI:57540"/>
    </ligand>
</feature>
<evidence type="ECO:0000256" key="11">
    <source>
        <dbReference type="ARBA" id="ARBA00046824"/>
    </source>
</evidence>
<keyword evidence="5 14" id="KW-0444">Lipid biosynthesis</keyword>
<evidence type="ECO:0000256" key="15">
    <source>
        <dbReference type="PIRSR" id="PIRSR000094-2"/>
    </source>
</evidence>
<comment type="catalytic activity">
    <reaction evidence="13">
        <text>a 2,3-saturated acyl-[ACP] + NAD(+) = a (2E)-enoyl-[ACP] + NADH + H(+)</text>
        <dbReference type="Rhea" id="RHEA:10240"/>
        <dbReference type="Rhea" id="RHEA-COMP:9925"/>
        <dbReference type="Rhea" id="RHEA-COMP:9926"/>
        <dbReference type="ChEBI" id="CHEBI:15378"/>
        <dbReference type="ChEBI" id="CHEBI:57540"/>
        <dbReference type="ChEBI" id="CHEBI:57945"/>
        <dbReference type="ChEBI" id="CHEBI:78784"/>
        <dbReference type="ChEBI" id="CHEBI:78785"/>
        <dbReference type="EC" id="1.3.1.9"/>
    </reaction>
    <physiologicalReaction direction="right-to-left" evidence="13">
        <dbReference type="Rhea" id="RHEA:10242"/>
    </physiologicalReaction>
</comment>
<keyword evidence="7 14" id="KW-0560">Oxidoreductase</keyword>
<keyword evidence="6" id="KW-0276">Fatty acid metabolism</keyword>
<evidence type="ECO:0000256" key="7">
    <source>
        <dbReference type="ARBA" id="ARBA00023002"/>
    </source>
</evidence>
<dbReference type="GO" id="GO:0050343">
    <property type="term" value="F:trans-2-enoyl-CoA reductase (NADH) activity"/>
    <property type="evidence" value="ECO:0007669"/>
    <property type="project" value="RHEA"/>
</dbReference>
<dbReference type="InterPro" id="IPR002347">
    <property type="entry name" value="SDR_fam"/>
</dbReference>
<dbReference type="NCBIfam" id="NF005908">
    <property type="entry name" value="PRK07889.1"/>
    <property type="match status" value="1"/>
</dbReference>
<evidence type="ECO:0000256" key="13">
    <source>
        <dbReference type="ARBA" id="ARBA00049160"/>
    </source>
</evidence>
<dbReference type="Pfam" id="PF13561">
    <property type="entry name" value="adh_short_C2"/>
    <property type="match status" value="1"/>
</dbReference>
<dbReference type="NCBIfam" id="NF040631">
    <property type="entry name" value="InhA"/>
    <property type="match status" value="1"/>
</dbReference>
<dbReference type="EC" id="1.3.1.9" evidence="3 14"/>
<comment type="catalytic activity">
    <reaction evidence="12">
        <text>a 2,3-saturated acyl-CoA + NAD(+) = a (2E)-enoyl-CoA + NADH + H(+)</text>
        <dbReference type="Rhea" id="RHEA:18177"/>
        <dbReference type="ChEBI" id="CHEBI:15378"/>
        <dbReference type="ChEBI" id="CHEBI:57540"/>
        <dbReference type="ChEBI" id="CHEBI:57945"/>
        <dbReference type="ChEBI" id="CHEBI:58856"/>
        <dbReference type="ChEBI" id="CHEBI:65111"/>
    </reaction>
    <physiologicalReaction direction="right-to-left" evidence="12">
        <dbReference type="Rhea" id="RHEA:18179"/>
    </physiologicalReaction>
</comment>
<feature type="binding site" evidence="16">
    <location>
        <begin position="20"/>
        <end position="21"/>
    </location>
    <ligand>
        <name>NAD(+)</name>
        <dbReference type="ChEBI" id="CHEBI:57540"/>
    </ligand>
</feature>
<proteinExistence type="inferred from homology"/>
<dbReference type="InterPro" id="IPR053410">
    <property type="entry name" value="Mycobact_enoyl-ACP_red"/>
</dbReference>
<dbReference type="GO" id="GO:0004318">
    <property type="term" value="F:enoyl-[acyl-carrier-protein] reductase (NADH) activity"/>
    <property type="evidence" value="ECO:0007669"/>
    <property type="project" value="UniProtKB-EC"/>
</dbReference>
<dbReference type="InterPro" id="IPR014358">
    <property type="entry name" value="Enoyl-ACP_Rdtase_NADH"/>
</dbReference>
<evidence type="ECO:0000256" key="3">
    <source>
        <dbReference type="ARBA" id="ARBA00012996"/>
    </source>
</evidence>
<feature type="binding site" evidence="16">
    <location>
        <begin position="197"/>
        <end position="201"/>
    </location>
    <ligand>
        <name>NAD(+)</name>
        <dbReference type="ChEBI" id="CHEBI:57540"/>
    </ligand>
</feature>
<evidence type="ECO:0000256" key="9">
    <source>
        <dbReference type="ARBA" id="ARBA00023098"/>
    </source>
</evidence>
<keyword evidence="18" id="KW-1185">Reference proteome</keyword>
<evidence type="ECO:0000256" key="4">
    <source>
        <dbReference type="ARBA" id="ARBA00017755"/>
    </source>
</evidence>
<comment type="similarity">
    <text evidence="2 14">Belongs to the short-chain dehydrogenases/reductases (SDR) family. FabI subfamily.</text>
</comment>
<dbReference type="RefSeq" id="WP_076477875.1">
    <property type="nucleotide sequence ID" value="NZ_FTNT01000003.1"/>
</dbReference>
<feature type="binding site" evidence="16">
    <location>
        <position position="95"/>
    </location>
    <ligand>
        <name>NAD(+)</name>
        <dbReference type="ChEBI" id="CHEBI:57540"/>
    </ligand>
</feature>
<dbReference type="Gene3D" id="3.40.50.720">
    <property type="entry name" value="NAD(P)-binding Rossmann-like Domain"/>
    <property type="match status" value="1"/>
</dbReference>
<evidence type="ECO:0000256" key="6">
    <source>
        <dbReference type="ARBA" id="ARBA00022832"/>
    </source>
</evidence>
<dbReference type="EMBL" id="FTNT01000003">
    <property type="protein sequence ID" value="SIR88685.1"/>
    <property type="molecule type" value="Genomic_DNA"/>
</dbReference>
<dbReference type="Proteomes" id="UP000186218">
    <property type="component" value="Unassembled WGS sequence"/>
</dbReference>
<evidence type="ECO:0000256" key="12">
    <source>
        <dbReference type="ARBA" id="ARBA00048076"/>
    </source>
</evidence>
<accession>A0A1N7EL69</accession>
<dbReference type="OrthoDB" id="9803628at2"/>
<evidence type="ECO:0000256" key="14">
    <source>
        <dbReference type="PIRNR" id="PIRNR000094"/>
    </source>
</evidence>
<dbReference type="UniPathway" id="UPA00915"/>
<evidence type="ECO:0000256" key="10">
    <source>
        <dbReference type="ARBA" id="ARBA00023160"/>
    </source>
</evidence>
<feature type="binding site" evidence="15">
    <location>
        <position position="98"/>
    </location>
    <ligand>
        <name>substrate</name>
    </ligand>
</feature>
<evidence type="ECO:0000313" key="18">
    <source>
        <dbReference type="Proteomes" id="UP000186218"/>
    </source>
</evidence>
<evidence type="ECO:0000256" key="1">
    <source>
        <dbReference type="ARBA" id="ARBA00004796"/>
    </source>
</evidence>
<comment type="pathway">
    <text evidence="1">Lipid metabolism; mycolic acid biosynthesis.</text>
</comment>
<dbReference type="InterPro" id="IPR036291">
    <property type="entry name" value="NAD(P)-bd_dom_sf"/>
</dbReference>
<evidence type="ECO:0000256" key="5">
    <source>
        <dbReference type="ARBA" id="ARBA00022516"/>
    </source>
</evidence>
<dbReference type="GO" id="GO:0006633">
    <property type="term" value="P:fatty acid biosynthetic process"/>
    <property type="evidence" value="ECO:0007669"/>
    <property type="project" value="UniProtKB-KW"/>
</dbReference>
<keyword evidence="10 14" id="KW-0275">Fatty acid biosynthesis</keyword>